<gene>
    <name evidence="3" type="ORF">LYPA_23C015203</name>
</gene>
<dbReference type="Proteomes" id="UP000386466">
    <property type="component" value="Unassembled WGS sequence"/>
</dbReference>
<organism evidence="3 4">
    <name type="scientific">Lynx pardinus</name>
    <name type="common">Iberian lynx</name>
    <name type="synonym">Felis pardina</name>
    <dbReference type="NCBI Taxonomy" id="191816"/>
    <lineage>
        <taxon>Eukaryota</taxon>
        <taxon>Metazoa</taxon>
        <taxon>Chordata</taxon>
        <taxon>Craniata</taxon>
        <taxon>Vertebrata</taxon>
        <taxon>Euteleostomi</taxon>
        <taxon>Mammalia</taxon>
        <taxon>Eutheria</taxon>
        <taxon>Laurasiatheria</taxon>
        <taxon>Carnivora</taxon>
        <taxon>Feliformia</taxon>
        <taxon>Felidae</taxon>
        <taxon>Felinae</taxon>
        <taxon>Lynx</taxon>
    </lineage>
</organism>
<dbReference type="InterPro" id="IPR015655">
    <property type="entry name" value="PP2C"/>
</dbReference>
<sequence>MSAGWFRRRFLPGGPLPAPRPPRPRSSPVPYRRPRFLRGSGSGPGTADAPRRPDVRPVRSPARGRALPWNAGYAEIINAEKSEFNEDQAACGQLCIRRCEFGAEEDQEWLTSCPEEDEVIGRELEASGQMGGCTALVAVSLQGKLYVANAGDSRAILVRKDEVRPLSSEFTPETERQRIQQLAFVYPELLAGEFTRLEFPRRLKGDDLGQKVLFRDHHMRGWSYKCVEKSDLKYPLIHGQGRQARLLGTLAVSRGLGDHQLRVLDTNIQLKPFLLSVPQVTVLDVDQLELQEEDVVVMATDGLWDVLSNEQVARLVRSFLPGNREDPHRFSELAQMLIHSTQGKDDGLTEEGQVSYDDISVFVIPLHSQGQRSSGH</sequence>
<accession>A0A485MB52</accession>
<dbReference type="Gene3D" id="3.60.40.10">
    <property type="entry name" value="PPM-type phosphatase domain"/>
    <property type="match status" value="1"/>
</dbReference>
<dbReference type="Pfam" id="PF00481">
    <property type="entry name" value="PP2C"/>
    <property type="match status" value="2"/>
</dbReference>
<feature type="region of interest" description="Disordered" evidence="1">
    <location>
        <begin position="1"/>
        <end position="63"/>
    </location>
</feature>
<feature type="compositionally biased region" description="Pro residues" evidence="1">
    <location>
        <begin position="14"/>
        <end position="27"/>
    </location>
</feature>
<dbReference type="EMBL" id="CAAGRJ010000168">
    <property type="protein sequence ID" value="VFV17428.1"/>
    <property type="molecule type" value="Genomic_DNA"/>
</dbReference>
<evidence type="ECO:0000313" key="3">
    <source>
        <dbReference type="EMBL" id="VFV17428.1"/>
    </source>
</evidence>
<dbReference type="PANTHER" id="PTHR13832:SF236">
    <property type="entry name" value="PROTEIN PHOSPHATASE 1M"/>
    <property type="match status" value="1"/>
</dbReference>
<protein>
    <submittedName>
        <fullName evidence="3">Protein phosphatase 1m-like</fullName>
    </submittedName>
</protein>
<dbReference type="GO" id="GO:0004741">
    <property type="term" value="F:[pyruvate dehydrogenase (acetyl-transferring)]-phosphatase activity"/>
    <property type="evidence" value="ECO:0007669"/>
    <property type="project" value="TreeGrafter"/>
</dbReference>
<dbReference type="InterPro" id="IPR036457">
    <property type="entry name" value="PPM-type-like_dom_sf"/>
</dbReference>
<dbReference type="GO" id="GO:0005739">
    <property type="term" value="C:mitochondrion"/>
    <property type="evidence" value="ECO:0007669"/>
    <property type="project" value="TreeGrafter"/>
</dbReference>
<proteinExistence type="predicted"/>
<feature type="compositionally biased region" description="Basic residues" evidence="1">
    <location>
        <begin position="1"/>
        <end position="10"/>
    </location>
</feature>
<dbReference type="PANTHER" id="PTHR13832">
    <property type="entry name" value="PROTEIN PHOSPHATASE 2C"/>
    <property type="match status" value="1"/>
</dbReference>
<dbReference type="SUPFAM" id="SSF81606">
    <property type="entry name" value="PP2C-like"/>
    <property type="match status" value="1"/>
</dbReference>
<evidence type="ECO:0000313" key="4">
    <source>
        <dbReference type="Proteomes" id="UP000386466"/>
    </source>
</evidence>
<name>A0A485MB52_LYNPA</name>
<dbReference type="AlphaFoldDB" id="A0A485MB52"/>
<reference evidence="3 4" key="1">
    <citation type="submission" date="2019-01" db="EMBL/GenBank/DDBJ databases">
        <authorList>
            <person name="Alioto T."/>
            <person name="Alioto T."/>
        </authorList>
    </citation>
    <scope>NUCLEOTIDE SEQUENCE [LARGE SCALE GENOMIC DNA]</scope>
</reference>
<keyword evidence="4" id="KW-1185">Reference proteome</keyword>
<evidence type="ECO:0000256" key="1">
    <source>
        <dbReference type="SAM" id="MobiDB-lite"/>
    </source>
</evidence>
<dbReference type="PROSITE" id="PS51746">
    <property type="entry name" value="PPM_2"/>
    <property type="match status" value="1"/>
</dbReference>
<feature type="domain" description="PPM-type phosphatase" evidence="2">
    <location>
        <begin position="70"/>
        <end position="366"/>
    </location>
</feature>
<dbReference type="CDD" id="cd00143">
    <property type="entry name" value="PP2Cc"/>
    <property type="match status" value="1"/>
</dbReference>
<evidence type="ECO:0000259" key="2">
    <source>
        <dbReference type="PROSITE" id="PS51746"/>
    </source>
</evidence>
<dbReference type="SMART" id="SM00332">
    <property type="entry name" value="PP2Cc"/>
    <property type="match status" value="1"/>
</dbReference>
<dbReference type="InterPro" id="IPR001932">
    <property type="entry name" value="PPM-type_phosphatase-like_dom"/>
</dbReference>